<dbReference type="Gene3D" id="2.30.170.30">
    <property type="entry name" value="ethanolamine ammonia-lyase heavy chain domain like"/>
    <property type="match status" value="1"/>
</dbReference>
<name>A0A9D1MTS3_9FIRM</name>
<comment type="caution">
    <text evidence="2">The sequence shown here is derived from an EMBL/GenBank/DDBJ whole genome shotgun (WGS) entry which is preliminary data.</text>
</comment>
<comment type="subunit">
    <text evidence="1">The basic unit is a heterodimer which dimerizes to form tetramers. The heterotetramers trimerize; 6 large subunits form a core ring with 6 small subunits projecting outwards.</text>
</comment>
<dbReference type="PANTHER" id="PTHR39329:SF1">
    <property type="entry name" value="ETHANOLAMINE AMMONIA-LYASE LARGE SUBUNIT"/>
    <property type="match status" value="1"/>
</dbReference>
<dbReference type="EC" id="4.3.1.7" evidence="1"/>
<comment type="pathway">
    <text evidence="1">Amine and polyamine degradation; ethanolamine degradation.</text>
</comment>
<organism evidence="2 3">
    <name type="scientific">Candidatus Scybalenecus merdavium</name>
    <dbReference type="NCBI Taxonomy" id="2840939"/>
    <lineage>
        <taxon>Bacteria</taxon>
        <taxon>Bacillati</taxon>
        <taxon>Bacillota</taxon>
        <taxon>Clostridia</taxon>
        <taxon>Eubacteriales</taxon>
        <taxon>Oscillospiraceae</taxon>
        <taxon>Oscillospiraceae incertae sedis</taxon>
        <taxon>Candidatus Scybalenecus</taxon>
    </lineage>
</organism>
<keyword evidence="1" id="KW-0846">Cobalamin</keyword>
<dbReference type="InterPro" id="IPR010628">
    <property type="entry name" value="EutB"/>
</dbReference>
<dbReference type="GO" id="GO:0005829">
    <property type="term" value="C:cytosol"/>
    <property type="evidence" value="ECO:0007669"/>
    <property type="project" value="TreeGrafter"/>
</dbReference>
<dbReference type="Pfam" id="PF06751">
    <property type="entry name" value="EutB"/>
    <property type="match status" value="1"/>
</dbReference>
<dbReference type="InterPro" id="IPR044939">
    <property type="entry name" value="EutB_dom_2_sf"/>
</dbReference>
<feature type="binding site" evidence="1">
    <location>
        <position position="246"/>
    </location>
    <ligand>
        <name>adenosylcob(III)alamin</name>
        <dbReference type="ChEBI" id="CHEBI:18408"/>
    </ligand>
</feature>
<dbReference type="PIRSF" id="PIRSF018788">
    <property type="entry name" value="EutB"/>
    <property type="match status" value="1"/>
</dbReference>
<evidence type="ECO:0000313" key="3">
    <source>
        <dbReference type="Proteomes" id="UP000824125"/>
    </source>
</evidence>
<feature type="binding site" evidence="1">
    <location>
        <position position="362"/>
    </location>
    <ligand>
        <name>substrate</name>
    </ligand>
</feature>
<accession>A0A9D1MTS3</accession>
<dbReference type="InterPro" id="IPR044941">
    <property type="entry name" value="EutB_N_sf"/>
</dbReference>
<dbReference type="PANTHER" id="PTHR39329">
    <property type="entry name" value="ETHANOLAMINE AMMONIA-LYASE HEAVY CHAIN"/>
    <property type="match status" value="1"/>
</dbReference>
<feature type="binding site" evidence="1">
    <location>
        <position position="193"/>
    </location>
    <ligand>
        <name>substrate</name>
    </ligand>
</feature>
<comment type="subcellular location">
    <subcellularLocation>
        <location evidence="1">Bacterial microcompartment</location>
    </subcellularLocation>
</comment>
<proteinExistence type="inferred from homology"/>
<feature type="binding site" evidence="1">
    <location>
        <begin position="160"/>
        <end position="162"/>
    </location>
    <ligand>
        <name>substrate</name>
    </ligand>
</feature>
<reference evidence="2" key="2">
    <citation type="journal article" date="2021" name="PeerJ">
        <title>Extensive microbial diversity within the chicken gut microbiome revealed by metagenomics and culture.</title>
        <authorList>
            <person name="Gilroy R."/>
            <person name="Ravi A."/>
            <person name="Getino M."/>
            <person name="Pursley I."/>
            <person name="Horton D.L."/>
            <person name="Alikhan N.F."/>
            <person name="Baker D."/>
            <person name="Gharbi K."/>
            <person name="Hall N."/>
            <person name="Watson M."/>
            <person name="Adriaenssens E.M."/>
            <person name="Foster-Nyarko E."/>
            <person name="Jarju S."/>
            <person name="Secka A."/>
            <person name="Antonio M."/>
            <person name="Oren A."/>
            <person name="Chaudhuri R.R."/>
            <person name="La Ragione R."/>
            <person name="Hildebrand F."/>
            <person name="Pallen M.J."/>
        </authorList>
    </citation>
    <scope>NUCLEOTIDE SEQUENCE</scope>
    <source>
        <strain evidence="2">CHK176-6737</strain>
    </source>
</reference>
<gene>
    <name evidence="1" type="primary">eutB</name>
    <name evidence="2" type="ORF">IAD23_02720</name>
</gene>
<dbReference type="GO" id="GO:0009350">
    <property type="term" value="C:ethanolamine ammonia-lyase complex"/>
    <property type="evidence" value="ECO:0007669"/>
    <property type="project" value="UniProtKB-UniRule"/>
</dbReference>
<evidence type="ECO:0000313" key="2">
    <source>
        <dbReference type="EMBL" id="HIU68857.1"/>
    </source>
</evidence>
<keyword evidence="1" id="KW-0170">Cobalt</keyword>
<dbReference type="Proteomes" id="UP000824125">
    <property type="component" value="Unassembled WGS sequence"/>
</dbReference>
<comment type="similarity">
    <text evidence="1">Belongs to the EutB family.</text>
</comment>
<sequence>MNLSKTLFGKVYDFHSVKEVLAKANEQKSGDTLAGIAARDAKERVAAKYVLADLTVEEVTNEPAVPYKDDSVTRIILDDLDRTQYDAIKNLTIGQLREKILDNRLSGDQILTMARGMSSEVIAALAKLMGNLDLMYVSRKLHVRAHCNTTIGEPGTFAVRLQPNHPTDNVQGVTASLLEGLSYGAGDAVIGLNPAIDTLKSTSDILNLFHDVKERLHIPTQTCVLSHITTQLAALKSGVPMDLCFQSIAGSQAALASFGTDVEMLSEANDLMRRYSTAEGPNYMYFETGQGSELSSGGHNGADQLVMESRCYGLARHFHPFLVNTVVGFIGPEYIYDTKELIRAALEDNFCGHMHGLPMGCDICYTNHMKADQNDADSLLVMLASSGCHYVMGIPQSDDVMLMYQSTSYHDIAAVREMLGLSPITPFRRWLESYGIWENGRLGRNAGNARVFLEGGKL</sequence>
<protein>
    <recommendedName>
        <fullName evidence="1">Ethanolamine ammonia-lyase large subunit</fullName>
        <shortName evidence="1">EAL large subunit</shortName>
        <ecNumber evidence="1">4.3.1.7</ecNumber>
    </recommendedName>
</protein>
<dbReference type="GO" id="GO:0008851">
    <property type="term" value="F:ethanolamine ammonia-lyase activity"/>
    <property type="evidence" value="ECO:0007669"/>
    <property type="project" value="UniProtKB-UniRule"/>
</dbReference>
<keyword evidence="1" id="KW-1283">Bacterial microcompartment</keyword>
<dbReference type="Gene3D" id="1.10.220.70">
    <property type="entry name" value="lyase"/>
    <property type="match status" value="1"/>
</dbReference>
<dbReference type="InterPro" id="IPR013785">
    <property type="entry name" value="Aldolase_TIM"/>
</dbReference>
<dbReference type="AlphaFoldDB" id="A0A9D1MTS3"/>
<comment type="function">
    <text evidence="1">Catalyzes the deamination of various vicinal amino-alcohols to oxo compounds. Allows this organism to utilize ethanolamine as the sole source of nitrogen and carbon in the presence of vitamin B12.</text>
</comment>
<evidence type="ECO:0000256" key="1">
    <source>
        <dbReference type="HAMAP-Rule" id="MF_00861"/>
    </source>
</evidence>
<dbReference type="GO" id="GO:0031419">
    <property type="term" value="F:cobalamin binding"/>
    <property type="evidence" value="ECO:0007669"/>
    <property type="project" value="UniProtKB-UniRule"/>
</dbReference>
<keyword evidence="1" id="KW-0456">Lyase</keyword>
<dbReference type="GO" id="GO:0006520">
    <property type="term" value="P:amino acid metabolic process"/>
    <property type="evidence" value="ECO:0007669"/>
    <property type="project" value="InterPro"/>
</dbReference>
<feature type="binding site" evidence="1">
    <location>
        <position position="287"/>
    </location>
    <ligand>
        <name>substrate</name>
    </ligand>
</feature>
<dbReference type="GO" id="GO:0031471">
    <property type="term" value="C:ethanolamine degradation polyhedral organelle"/>
    <property type="evidence" value="ECO:0007669"/>
    <property type="project" value="UniProtKB-UniRule"/>
</dbReference>
<reference evidence="2" key="1">
    <citation type="submission" date="2020-10" db="EMBL/GenBank/DDBJ databases">
        <authorList>
            <person name="Gilroy R."/>
        </authorList>
    </citation>
    <scope>NUCLEOTIDE SEQUENCE</scope>
    <source>
        <strain evidence="2">CHK176-6737</strain>
    </source>
</reference>
<dbReference type="EMBL" id="DVNM01000015">
    <property type="protein sequence ID" value="HIU68857.1"/>
    <property type="molecule type" value="Genomic_DNA"/>
</dbReference>
<comment type="cofactor">
    <cofactor evidence="1">
        <name>adenosylcob(III)alamin</name>
        <dbReference type="ChEBI" id="CHEBI:18408"/>
    </cofactor>
    <text evidence="1">Binds between the large and small subunits.</text>
</comment>
<dbReference type="Gene3D" id="3.20.20.70">
    <property type="entry name" value="Aldolase class I"/>
    <property type="match status" value="1"/>
</dbReference>
<comment type="catalytic activity">
    <reaction evidence="1">
        <text>ethanolamine = acetaldehyde + NH4(+)</text>
        <dbReference type="Rhea" id="RHEA:15313"/>
        <dbReference type="ChEBI" id="CHEBI:15343"/>
        <dbReference type="ChEBI" id="CHEBI:28938"/>
        <dbReference type="ChEBI" id="CHEBI:57603"/>
        <dbReference type="EC" id="4.3.1.7"/>
    </reaction>
</comment>
<feature type="binding site" evidence="1">
    <location>
        <position position="194"/>
    </location>
    <ligand>
        <name>adenosylcob(III)alamin</name>
        <dbReference type="ChEBI" id="CHEBI:18408"/>
    </ligand>
</feature>
<dbReference type="NCBIfam" id="NF011649">
    <property type="entry name" value="PRK15067.1"/>
    <property type="match status" value="1"/>
</dbReference>
<dbReference type="GO" id="GO:0046336">
    <property type="term" value="P:ethanolamine catabolic process"/>
    <property type="evidence" value="ECO:0007669"/>
    <property type="project" value="UniProtKB-UniRule"/>
</dbReference>
<feature type="binding site" evidence="1">
    <location>
        <position position="401"/>
    </location>
    <ligand>
        <name>adenosylcob(III)alamin</name>
        <dbReference type="ChEBI" id="CHEBI:18408"/>
    </ligand>
</feature>
<feature type="binding site" evidence="1">
    <location>
        <position position="295"/>
    </location>
    <ligand>
        <name>adenosylcob(III)alamin</name>
        <dbReference type="ChEBI" id="CHEBI:18408"/>
    </ligand>
</feature>
<dbReference type="HAMAP" id="MF_00861">
    <property type="entry name" value="EutB"/>
    <property type="match status" value="1"/>
</dbReference>